<organism evidence="1 2">
    <name type="scientific">Hyalomma asiaticum</name>
    <name type="common">Tick</name>
    <dbReference type="NCBI Taxonomy" id="266040"/>
    <lineage>
        <taxon>Eukaryota</taxon>
        <taxon>Metazoa</taxon>
        <taxon>Ecdysozoa</taxon>
        <taxon>Arthropoda</taxon>
        <taxon>Chelicerata</taxon>
        <taxon>Arachnida</taxon>
        <taxon>Acari</taxon>
        <taxon>Parasitiformes</taxon>
        <taxon>Ixodida</taxon>
        <taxon>Ixodoidea</taxon>
        <taxon>Ixodidae</taxon>
        <taxon>Hyalomminae</taxon>
        <taxon>Hyalomma</taxon>
    </lineage>
</organism>
<dbReference type="EMBL" id="CM023481">
    <property type="protein sequence ID" value="KAH6943849.1"/>
    <property type="molecule type" value="Genomic_DNA"/>
</dbReference>
<proteinExistence type="predicted"/>
<dbReference type="Proteomes" id="UP000821845">
    <property type="component" value="Chromosome 1"/>
</dbReference>
<keyword evidence="2" id="KW-1185">Reference proteome</keyword>
<sequence length="498" mass="55045">MVELTRSAERKHHFAQVATCPWNIQGNFWLCRNRHVNVNLAPQSDVSTTNVSIFPRLLLLQEPVRYGCLSQEINAEKDHEDGAVRPALKGGTTSTQESPGHRRDFSGYPINFRHSVLARRDRSHRSREMKSGKERILLSEEYKRAIIDSLELKGSLDRKTLEVETLKRQVAKLTAQVETLKTRPLTPSPLSQQPPPPPPPLTTNFKPTPLLLPQRAPAQTQPATKETGSTRSLPYDLPGQGTPQGSILSPLLFNVGLRKLALELEEQQDLGCAIYADITLWATRGSYGDRQDTRQRAIDVVETFTRQAGMKCVPAKSTYVHIGPKNTQAKRAPAIQLYLDGEPIKRAANMRVLGMHVQETGSVSVALSKLKPTEVFLGTTAAPRLNADVFNLRGRGAQAKELATFLVGIVLHAKRNKPRAPFSAESPVVTAGRGTELGSRPCLPSPHIMCGVHVSGYRGHCECSAQLLGELALSLFRNGRFEPEVYQQSSPSLKQKYS</sequence>
<evidence type="ECO:0000313" key="1">
    <source>
        <dbReference type="EMBL" id="KAH6943849.1"/>
    </source>
</evidence>
<reference evidence="1" key="1">
    <citation type="submission" date="2020-05" db="EMBL/GenBank/DDBJ databases">
        <title>Large-scale comparative analyses of tick genomes elucidate their genetic diversity and vector capacities.</title>
        <authorList>
            <person name="Jia N."/>
            <person name="Wang J."/>
            <person name="Shi W."/>
            <person name="Du L."/>
            <person name="Sun Y."/>
            <person name="Zhan W."/>
            <person name="Jiang J."/>
            <person name="Wang Q."/>
            <person name="Zhang B."/>
            <person name="Ji P."/>
            <person name="Sakyi L.B."/>
            <person name="Cui X."/>
            <person name="Yuan T."/>
            <person name="Jiang B."/>
            <person name="Yang W."/>
            <person name="Lam T.T.-Y."/>
            <person name="Chang Q."/>
            <person name="Ding S."/>
            <person name="Wang X."/>
            <person name="Zhu J."/>
            <person name="Ruan X."/>
            <person name="Zhao L."/>
            <person name="Wei J."/>
            <person name="Que T."/>
            <person name="Du C."/>
            <person name="Cheng J."/>
            <person name="Dai P."/>
            <person name="Han X."/>
            <person name="Huang E."/>
            <person name="Gao Y."/>
            <person name="Liu J."/>
            <person name="Shao H."/>
            <person name="Ye R."/>
            <person name="Li L."/>
            <person name="Wei W."/>
            <person name="Wang X."/>
            <person name="Wang C."/>
            <person name="Yang T."/>
            <person name="Huo Q."/>
            <person name="Li W."/>
            <person name="Guo W."/>
            <person name="Chen H."/>
            <person name="Zhou L."/>
            <person name="Ni X."/>
            <person name="Tian J."/>
            <person name="Zhou Y."/>
            <person name="Sheng Y."/>
            <person name="Liu T."/>
            <person name="Pan Y."/>
            <person name="Xia L."/>
            <person name="Li J."/>
            <person name="Zhao F."/>
            <person name="Cao W."/>
        </authorList>
    </citation>
    <scope>NUCLEOTIDE SEQUENCE</scope>
    <source>
        <strain evidence="1">Hyas-2018</strain>
    </source>
</reference>
<accession>A0ACB7TCU9</accession>
<evidence type="ECO:0000313" key="2">
    <source>
        <dbReference type="Proteomes" id="UP000821845"/>
    </source>
</evidence>
<gene>
    <name evidence="1" type="ORF">HPB50_000166</name>
</gene>
<protein>
    <submittedName>
        <fullName evidence="1">Uncharacterized protein</fullName>
    </submittedName>
</protein>
<comment type="caution">
    <text evidence="1">The sequence shown here is derived from an EMBL/GenBank/DDBJ whole genome shotgun (WGS) entry which is preliminary data.</text>
</comment>
<name>A0ACB7TCU9_HYAAI</name>